<dbReference type="InterPro" id="IPR019775">
    <property type="entry name" value="WD40_repeat_CS"/>
</dbReference>
<evidence type="ECO:0000256" key="4">
    <source>
        <dbReference type="ARBA" id="ARBA00022840"/>
    </source>
</evidence>
<evidence type="ECO:0000256" key="1">
    <source>
        <dbReference type="ARBA" id="ARBA00022574"/>
    </source>
</evidence>
<feature type="repeat" description="WD" evidence="5">
    <location>
        <begin position="660"/>
        <end position="701"/>
    </location>
</feature>
<reference evidence="10" key="1">
    <citation type="submission" date="2022-06" db="EMBL/GenBank/DDBJ databases">
        <title>Aeoliella straminimaris, a novel planctomycete from sediments.</title>
        <authorList>
            <person name="Vitorino I.R."/>
            <person name="Lage O.M."/>
        </authorList>
    </citation>
    <scope>NUCLEOTIDE SEQUENCE</scope>
    <source>
        <strain evidence="10">ICT_H6.2</strain>
    </source>
</reference>
<feature type="binding site" evidence="6">
    <location>
        <position position="112"/>
    </location>
    <ligand>
        <name>ATP</name>
        <dbReference type="ChEBI" id="CHEBI:30616"/>
    </ligand>
</feature>
<dbReference type="Gene3D" id="3.30.200.20">
    <property type="entry name" value="Phosphorylase Kinase, domain 1"/>
    <property type="match status" value="1"/>
</dbReference>
<dbReference type="SUPFAM" id="SSF69304">
    <property type="entry name" value="Tricorn protease N-terminal domain"/>
    <property type="match status" value="1"/>
</dbReference>
<keyword evidence="1 5" id="KW-0853">WD repeat</keyword>
<dbReference type="InterPro" id="IPR011047">
    <property type="entry name" value="Quinoprotein_ADH-like_sf"/>
</dbReference>
<feature type="transmembrane region" description="Helical" evidence="8">
    <location>
        <begin position="403"/>
        <end position="427"/>
    </location>
</feature>
<dbReference type="PROSITE" id="PS50294">
    <property type="entry name" value="WD_REPEATS_REGION"/>
    <property type="match status" value="4"/>
</dbReference>
<feature type="region of interest" description="Disordered" evidence="7">
    <location>
        <begin position="446"/>
        <end position="466"/>
    </location>
</feature>
<dbReference type="SUPFAM" id="SSF56112">
    <property type="entry name" value="Protein kinase-like (PK-like)"/>
    <property type="match status" value="1"/>
</dbReference>
<dbReference type="PANTHER" id="PTHR19848">
    <property type="entry name" value="WD40 REPEAT PROTEIN"/>
    <property type="match status" value="1"/>
</dbReference>
<dbReference type="CDD" id="cd14014">
    <property type="entry name" value="STKc_PknB_like"/>
    <property type="match status" value="1"/>
</dbReference>
<evidence type="ECO:0000256" key="3">
    <source>
        <dbReference type="ARBA" id="ARBA00022741"/>
    </source>
</evidence>
<dbReference type="InterPro" id="IPR017441">
    <property type="entry name" value="Protein_kinase_ATP_BS"/>
</dbReference>
<dbReference type="EMBL" id="JAMXLR010000003">
    <property type="protein sequence ID" value="MCO6042444.1"/>
    <property type="molecule type" value="Genomic_DNA"/>
</dbReference>
<dbReference type="Pfam" id="PF00069">
    <property type="entry name" value="Pkinase"/>
    <property type="match status" value="1"/>
</dbReference>
<evidence type="ECO:0000256" key="5">
    <source>
        <dbReference type="PROSITE-ProRule" id="PRU00221"/>
    </source>
</evidence>
<dbReference type="RefSeq" id="WP_252850543.1">
    <property type="nucleotide sequence ID" value="NZ_JAMXLR010000003.1"/>
</dbReference>
<evidence type="ECO:0000313" key="11">
    <source>
        <dbReference type="Proteomes" id="UP001155241"/>
    </source>
</evidence>
<dbReference type="InterPro" id="IPR001680">
    <property type="entry name" value="WD40_rpt"/>
</dbReference>
<sequence>MSDTSLRAQEIFLAAREKCTPGDVAACLDSACREDSALRQRVERLLDADAKAGDFLGGGSTNSGTVDLPAVTETVGDTIGPYKLLQQIGEGGMGIVYMAEQAEPIERRVALKIIKPGMDSRQVIARFEAERQALAMMDHPNIARALEAGMTDTGRPYFVMELVKGVPITEYCDNHQLSPQERLKLFVPVCQAVQHAHQKGIIHRDIKPSNVLVAHYDDVPVPKVIDFGVAKAIDQRLTEKTMFTEFGQVLGTFEYMSPEQARFNQWDVDTRTDIYSLGVLLYELLSGETPFDRQRLRSAAIDELMRIIREEDPPQPSTRLSKSLSLPTIASKRKTEPKELGCLLRGELDWIVMKALEKDRTRRYETANGLRMDIQRHLDGDPVIAAPPSTSYRLKKMVKRHRLSFGIAALIASFLVLGFLGAAFAAIRNDHLTQLALEAEKRADRAKQDAQRSQYNSDIPRANQLLQEDKPSQARMKLTAAPAKYRNWEWARLADLAWRRHNAPQKITAAPSSTTEFWALRPAVVATEFLPWDLPGGLYGGFFADNASVYFYYAREEIKRFSVAYGEEQARYTGRSETSITVALSPTGSKLASFPFSNAAIVYDVDSEDVVGRGRDDLELSPPWTCSWSPNEMYLVTGHMDGTLRVWDARSPTVDLLHKCKGHESNTVDIYFPPSGDSVWSASNDGTIQKWSLPEGERLATYRAPGEGKVAYQKISPSGKLAATLTADGHHYLWEIDSQEVTHQLPGDGEPFKGPQFPQCRFSKDESCLAVMTGDKGLNVYDVASGRLINEFDGHGVWLNSLDFSDDGTMLLTTSEDGRAKIWSCVPEQKADEFQAHDDVVYQMDIDASSSRILTGSYDTTASVWSLSDHRRLIEFTQHEAEIVAVDLHPDDRRAATLDAEGVLHVWDTVTGVSSISIDPESDDFASLISGAGGGLRSNVLNFPSVLSSGIFTPDGSRLVAFQRDAMRVFDVSTGKELLSLKGADACGWPVYSHDSKLVAILEMNAKSLGVWNIQTGKLESRLTHGKPLVMIDFSPVDHRIVTSAMGSEIIVWDADSGTKLHEMIDPAGNATSCSFSGDGRYILVGYADSKVRIWNTESGELLTTLAGHSQRIRGVSISPDGTRILTWAMDNKAMIWDLTSPQANQLLVLRDRKAKLIQAHWAPDGRDIVAAWSDGVVEVWHGATADDLATLTPDPKSVGRDFEKWRAEYMNRATH</sequence>
<dbReference type="SUPFAM" id="SSF63829">
    <property type="entry name" value="Calcium-dependent phosphotriesterase"/>
    <property type="match status" value="1"/>
</dbReference>
<dbReference type="PROSITE" id="PS00108">
    <property type="entry name" value="PROTEIN_KINASE_ST"/>
    <property type="match status" value="1"/>
</dbReference>
<dbReference type="Gene3D" id="1.10.510.10">
    <property type="entry name" value="Transferase(Phosphotransferase) domain 1"/>
    <property type="match status" value="1"/>
</dbReference>
<feature type="repeat" description="WD" evidence="5">
    <location>
        <begin position="1064"/>
        <end position="1105"/>
    </location>
</feature>
<keyword evidence="4 6" id="KW-0067">ATP-binding</keyword>
<dbReference type="Gene3D" id="2.130.10.10">
    <property type="entry name" value="YVTN repeat-like/Quinoprotein amine dehydrogenase"/>
    <property type="match status" value="4"/>
</dbReference>
<feature type="repeat" description="WD" evidence="5">
    <location>
        <begin position="1106"/>
        <end position="1147"/>
    </location>
</feature>
<keyword evidence="10" id="KW-0808">Transferase</keyword>
<comment type="caution">
    <text evidence="10">The sequence shown here is derived from an EMBL/GenBank/DDBJ whole genome shotgun (WGS) entry which is preliminary data.</text>
</comment>
<evidence type="ECO:0000313" key="10">
    <source>
        <dbReference type="EMBL" id="MCO6042444.1"/>
    </source>
</evidence>
<dbReference type="InterPro" id="IPR000719">
    <property type="entry name" value="Prot_kinase_dom"/>
</dbReference>
<accession>A0A9X2F633</accession>
<dbReference type="PROSITE" id="PS50082">
    <property type="entry name" value="WD_REPEATS_2"/>
    <property type="match status" value="9"/>
</dbReference>
<dbReference type="CDD" id="cd00200">
    <property type="entry name" value="WD40"/>
    <property type="match status" value="2"/>
</dbReference>
<feature type="repeat" description="WD" evidence="5">
    <location>
        <begin position="834"/>
        <end position="875"/>
    </location>
</feature>
<dbReference type="GO" id="GO:0005524">
    <property type="term" value="F:ATP binding"/>
    <property type="evidence" value="ECO:0007669"/>
    <property type="project" value="UniProtKB-UniRule"/>
</dbReference>
<feature type="repeat" description="WD" evidence="5">
    <location>
        <begin position="876"/>
        <end position="917"/>
    </location>
</feature>
<gene>
    <name evidence="10" type="ORF">NG895_00855</name>
</gene>
<feature type="repeat" description="WD" evidence="5">
    <location>
        <begin position="1150"/>
        <end position="1191"/>
    </location>
</feature>
<evidence type="ECO:0000256" key="6">
    <source>
        <dbReference type="PROSITE-ProRule" id="PRU10141"/>
    </source>
</evidence>
<evidence type="ECO:0000256" key="8">
    <source>
        <dbReference type="SAM" id="Phobius"/>
    </source>
</evidence>
<dbReference type="InterPro" id="IPR036322">
    <property type="entry name" value="WD40_repeat_dom_sf"/>
</dbReference>
<proteinExistence type="predicted"/>
<dbReference type="PANTHER" id="PTHR19848:SF8">
    <property type="entry name" value="F-BOX AND WD REPEAT DOMAIN CONTAINING 7"/>
    <property type="match status" value="1"/>
</dbReference>
<organism evidence="10 11">
    <name type="scientific">Aeoliella straminimaris</name>
    <dbReference type="NCBI Taxonomy" id="2954799"/>
    <lineage>
        <taxon>Bacteria</taxon>
        <taxon>Pseudomonadati</taxon>
        <taxon>Planctomycetota</taxon>
        <taxon>Planctomycetia</taxon>
        <taxon>Pirellulales</taxon>
        <taxon>Lacipirellulaceae</taxon>
        <taxon>Aeoliella</taxon>
    </lineage>
</organism>
<dbReference type="InterPro" id="IPR011009">
    <property type="entry name" value="Kinase-like_dom_sf"/>
</dbReference>
<dbReference type="Proteomes" id="UP001155241">
    <property type="component" value="Unassembled WGS sequence"/>
</dbReference>
<dbReference type="SUPFAM" id="SSF50998">
    <property type="entry name" value="Quinoprotein alcohol dehydrogenase-like"/>
    <property type="match status" value="1"/>
</dbReference>
<keyword evidence="3 6" id="KW-0547">Nucleotide-binding</keyword>
<dbReference type="PROSITE" id="PS50011">
    <property type="entry name" value="PROTEIN_KINASE_DOM"/>
    <property type="match status" value="1"/>
</dbReference>
<dbReference type="PROSITE" id="PS00107">
    <property type="entry name" value="PROTEIN_KINASE_ATP"/>
    <property type="match status" value="1"/>
</dbReference>
<dbReference type="Pfam" id="PF00400">
    <property type="entry name" value="WD40"/>
    <property type="match status" value="6"/>
</dbReference>
<keyword evidence="10" id="KW-0418">Kinase</keyword>
<evidence type="ECO:0000256" key="7">
    <source>
        <dbReference type="SAM" id="MobiDB-lite"/>
    </source>
</evidence>
<feature type="repeat" description="WD" evidence="5">
    <location>
        <begin position="1022"/>
        <end position="1063"/>
    </location>
</feature>
<dbReference type="PROSITE" id="PS00678">
    <property type="entry name" value="WD_REPEATS_1"/>
    <property type="match status" value="1"/>
</dbReference>
<evidence type="ECO:0000256" key="2">
    <source>
        <dbReference type="ARBA" id="ARBA00022737"/>
    </source>
</evidence>
<feature type="domain" description="Protein kinase" evidence="9">
    <location>
        <begin position="82"/>
        <end position="384"/>
    </location>
</feature>
<keyword evidence="11" id="KW-1185">Reference proteome</keyword>
<feature type="repeat" description="WD" evidence="5">
    <location>
        <begin position="627"/>
        <end position="651"/>
    </location>
</feature>
<evidence type="ECO:0000259" key="9">
    <source>
        <dbReference type="PROSITE" id="PS50011"/>
    </source>
</evidence>
<name>A0A9X2F633_9BACT</name>
<dbReference type="SUPFAM" id="SSF50978">
    <property type="entry name" value="WD40 repeat-like"/>
    <property type="match status" value="1"/>
</dbReference>
<dbReference type="SMART" id="SM00320">
    <property type="entry name" value="WD40"/>
    <property type="match status" value="11"/>
</dbReference>
<dbReference type="SMART" id="SM00220">
    <property type="entry name" value="S_TKc"/>
    <property type="match status" value="1"/>
</dbReference>
<keyword evidence="2" id="KW-0677">Repeat</keyword>
<dbReference type="InterPro" id="IPR015943">
    <property type="entry name" value="WD40/YVTN_repeat-like_dom_sf"/>
</dbReference>
<protein>
    <submittedName>
        <fullName evidence="10">Protein kinase</fullName>
    </submittedName>
</protein>
<dbReference type="AlphaFoldDB" id="A0A9X2F633"/>
<keyword evidence="8" id="KW-0472">Membrane</keyword>
<dbReference type="GO" id="GO:0004672">
    <property type="term" value="F:protein kinase activity"/>
    <property type="evidence" value="ECO:0007669"/>
    <property type="project" value="InterPro"/>
</dbReference>
<keyword evidence="8" id="KW-0812">Transmembrane</keyword>
<feature type="repeat" description="WD" evidence="5">
    <location>
        <begin position="792"/>
        <end position="824"/>
    </location>
</feature>
<dbReference type="InterPro" id="IPR008271">
    <property type="entry name" value="Ser/Thr_kinase_AS"/>
</dbReference>
<keyword evidence="8" id="KW-1133">Transmembrane helix</keyword>